<feature type="transmembrane region" description="Helical" evidence="2">
    <location>
        <begin position="138"/>
        <end position="157"/>
    </location>
</feature>
<keyword evidence="2" id="KW-0812">Transmembrane</keyword>
<keyword evidence="2" id="KW-1133">Transmembrane helix</keyword>
<protein>
    <submittedName>
        <fullName evidence="3">Uncharacterized protein</fullName>
    </submittedName>
</protein>
<evidence type="ECO:0000256" key="1">
    <source>
        <dbReference type="SAM" id="Coils"/>
    </source>
</evidence>
<dbReference type="KEGG" id="ccur:IAR63_00110"/>
<organism evidence="3 4">
    <name type="scientific">Cylindrospermopsis curvispora GIHE-G1</name>
    <dbReference type="NCBI Taxonomy" id="2666332"/>
    <lineage>
        <taxon>Bacteria</taxon>
        <taxon>Bacillati</taxon>
        <taxon>Cyanobacteriota</taxon>
        <taxon>Cyanophyceae</taxon>
        <taxon>Nostocales</taxon>
        <taxon>Aphanizomenonaceae</taxon>
        <taxon>Cylindrospermopsis</taxon>
    </lineage>
</organism>
<keyword evidence="2" id="KW-0472">Membrane</keyword>
<evidence type="ECO:0000313" key="3">
    <source>
        <dbReference type="EMBL" id="QNP31329.1"/>
    </source>
</evidence>
<feature type="coiled-coil region" evidence="1">
    <location>
        <begin position="159"/>
        <end position="271"/>
    </location>
</feature>
<dbReference type="RefSeq" id="WP_187707513.1">
    <property type="nucleotide sequence ID" value="NZ_CP060822.1"/>
</dbReference>
<feature type="transmembrane region" description="Helical" evidence="2">
    <location>
        <begin position="14"/>
        <end position="37"/>
    </location>
</feature>
<sequence length="302" mass="34294">MSTSISRIRGKEALVRLGIITSIFTGIGSIIASNIHWVTHGGVGFHTSTQPTFILYLIPPTQLFGLILTDPNGKNIISYSGKNSSTPICWKAALNPEELKNHPYGLLLDPPAIFPQSVYANPRATEQTANPFSNSGWIQSYAVAIIATIVMVILMILEHTLAREREKKLQENNRKLQIDLAEKIQERELQQTQIDSQISQFEQEVEQLHNKIGVLNQSIAQLQSQCQNELFELQNKLREAQLQSQQNLNQQQEYENRIQLLTQQLNEQKGNQSQEPRRQILIKIFCIKLNLNGKNNQTQHPL</sequence>
<name>A0A7H0F5L3_9CYAN</name>
<dbReference type="AlphaFoldDB" id="A0A7H0F5L3"/>
<accession>A0A7H0F5L3</accession>
<dbReference type="Proteomes" id="UP000516013">
    <property type="component" value="Chromosome"/>
</dbReference>
<evidence type="ECO:0000313" key="4">
    <source>
        <dbReference type="Proteomes" id="UP000516013"/>
    </source>
</evidence>
<dbReference type="EMBL" id="CP060822">
    <property type="protein sequence ID" value="QNP31329.1"/>
    <property type="molecule type" value="Genomic_DNA"/>
</dbReference>
<keyword evidence="4" id="KW-1185">Reference proteome</keyword>
<evidence type="ECO:0000256" key="2">
    <source>
        <dbReference type="SAM" id="Phobius"/>
    </source>
</evidence>
<keyword evidence="1" id="KW-0175">Coiled coil</keyword>
<reference evidence="3 4" key="1">
    <citation type="submission" date="2020-08" db="EMBL/GenBank/DDBJ databases">
        <title>Complete genome sequence of Raphidiopsis curvispora isolated from drinking water reservoir in South Korea.</title>
        <authorList>
            <person name="Jeong J."/>
        </authorList>
    </citation>
    <scope>NUCLEOTIDE SEQUENCE [LARGE SCALE GENOMIC DNA]</scope>
    <source>
        <strain evidence="3 4">GIHE-G1</strain>
    </source>
</reference>
<proteinExistence type="predicted"/>
<gene>
    <name evidence="3" type="ORF">IAR63_00110</name>
</gene>